<dbReference type="Proteomes" id="UP000324897">
    <property type="component" value="Chromosome 1"/>
</dbReference>
<dbReference type="AlphaFoldDB" id="A0A5J9V5U5"/>
<comment type="caution">
    <text evidence="2">The sequence shown here is derived from an EMBL/GenBank/DDBJ whole genome shotgun (WGS) entry which is preliminary data.</text>
</comment>
<dbReference type="PANTHER" id="PTHR33935">
    <property type="entry name" value="OS10G0148100 PROTEIN"/>
    <property type="match status" value="1"/>
</dbReference>
<proteinExistence type="predicted"/>
<dbReference type="EMBL" id="RWGY01000011">
    <property type="protein sequence ID" value="TVU31315.1"/>
    <property type="molecule type" value="Genomic_DNA"/>
</dbReference>
<keyword evidence="3" id="KW-1185">Reference proteome</keyword>
<reference evidence="2 3" key="1">
    <citation type="journal article" date="2019" name="Sci. Rep.">
        <title>A high-quality genome of Eragrostis curvula grass provides insights into Poaceae evolution and supports new strategies to enhance forage quality.</title>
        <authorList>
            <person name="Carballo J."/>
            <person name="Santos B.A.C.M."/>
            <person name="Zappacosta D."/>
            <person name="Garbus I."/>
            <person name="Selva J.P."/>
            <person name="Gallo C.A."/>
            <person name="Diaz A."/>
            <person name="Albertini E."/>
            <person name="Caccamo M."/>
            <person name="Echenique V."/>
        </authorList>
    </citation>
    <scope>NUCLEOTIDE SEQUENCE [LARGE SCALE GENOMIC DNA]</scope>
    <source>
        <strain evidence="3">cv. Victoria</strain>
        <tissue evidence="2">Leaf</tissue>
    </source>
</reference>
<feature type="chain" id="PRO_5023838909" evidence="1">
    <location>
        <begin position="25"/>
        <end position="174"/>
    </location>
</feature>
<dbReference type="Pfam" id="PF01190">
    <property type="entry name" value="Pollen_Ole_e_1"/>
    <property type="match status" value="1"/>
</dbReference>
<dbReference type="PANTHER" id="PTHR33935:SF22">
    <property type="entry name" value="OS10G0149400 PROTEIN"/>
    <property type="match status" value="1"/>
</dbReference>
<dbReference type="Gramene" id="TVU31315">
    <property type="protein sequence ID" value="TVU31315"/>
    <property type="gene ID" value="EJB05_22997"/>
</dbReference>
<keyword evidence="1" id="KW-0732">Signal</keyword>
<evidence type="ECO:0000256" key="1">
    <source>
        <dbReference type="SAM" id="SignalP"/>
    </source>
</evidence>
<feature type="signal peptide" evidence="1">
    <location>
        <begin position="1"/>
        <end position="24"/>
    </location>
</feature>
<accession>A0A5J9V5U5</accession>
<sequence length="174" mass="18544">MAAASGYLVFFLLLAVVACKVADAADGEALSVVIGQAKCTDCTRKNMKAEAVFKDLQVVIKCNNSHGEFEHTAVGSMDSSGAFSIPLATDVVQGADCFAQLNSAEGTPCYGQEPSWIHPFSKSTYVAYAGKVHSASAQCSAVLWGWLKQHFQNHKQHFYNHFLNGGSPSPAPAN</sequence>
<organism evidence="2 3">
    <name type="scientific">Eragrostis curvula</name>
    <name type="common">weeping love grass</name>
    <dbReference type="NCBI Taxonomy" id="38414"/>
    <lineage>
        <taxon>Eukaryota</taxon>
        <taxon>Viridiplantae</taxon>
        <taxon>Streptophyta</taxon>
        <taxon>Embryophyta</taxon>
        <taxon>Tracheophyta</taxon>
        <taxon>Spermatophyta</taxon>
        <taxon>Magnoliopsida</taxon>
        <taxon>Liliopsida</taxon>
        <taxon>Poales</taxon>
        <taxon>Poaceae</taxon>
        <taxon>PACMAD clade</taxon>
        <taxon>Chloridoideae</taxon>
        <taxon>Eragrostideae</taxon>
        <taxon>Eragrostidinae</taxon>
        <taxon>Eragrostis</taxon>
    </lineage>
</organism>
<name>A0A5J9V5U5_9POAL</name>
<gene>
    <name evidence="2" type="ORF">EJB05_22997</name>
</gene>
<dbReference type="OrthoDB" id="683185at2759"/>
<protein>
    <submittedName>
        <fullName evidence="2">Uncharacterized protein</fullName>
    </submittedName>
</protein>
<evidence type="ECO:0000313" key="2">
    <source>
        <dbReference type="EMBL" id="TVU31315.1"/>
    </source>
</evidence>
<evidence type="ECO:0000313" key="3">
    <source>
        <dbReference type="Proteomes" id="UP000324897"/>
    </source>
</evidence>